<feature type="chain" id="PRO_5032345008" evidence="1">
    <location>
        <begin position="21"/>
        <end position="109"/>
    </location>
</feature>
<evidence type="ECO:0000256" key="1">
    <source>
        <dbReference type="SAM" id="SignalP"/>
    </source>
</evidence>
<comment type="caution">
    <text evidence="2">The sequence shown here is derived from an EMBL/GenBank/DDBJ whole genome shotgun (WGS) entry which is preliminary data.</text>
</comment>
<protein>
    <submittedName>
        <fullName evidence="2">(salmon louse) hypothetical protein</fullName>
    </submittedName>
</protein>
<gene>
    <name evidence="2" type="ORF">LSAA_179</name>
</gene>
<organism evidence="2 3">
    <name type="scientific">Lepeophtheirus salmonis</name>
    <name type="common">Salmon louse</name>
    <name type="synonym">Caligus salmonis</name>
    <dbReference type="NCBI Taxonomy" id="72036"/>
    <lineage>
        <taxon>Eukaryota</taxon>
        <taxon>Metazoa</taxon>
        <taxon>Ecdysozoa</taxon>
        <taxon>Arthropoda</taxon>
        <taxon>Crustacea</taxon>
        <taxon>Multicrustacea</taxon>
        <taxon>Hexanauplia</taxon>
        <taxon>Copepoda</taxon>
        <taxon>Siphonostomatoida</taxon>
        <taxon>Caligidae</taxon>
        <taxon>Lepeophtheirus</taxon>
    </lineage>
</organism>
<keyword evidence="3" id="KW-1185">Reference proteome</keyword>
<keyword evidence="1" id="KW-0732">Signal</keyword>
<dbReference type="EMBL" id="CAJNVT010000048">
    <property type="protein sequence ID" value="CAF2743800.1"/>
    <property type="molecule type" value="Genomic_DNA"/>
</dbReference>
<evidence type="ECO:0000313" key="2">
    <source>
        <dbReference type="EMBL" id="CAF2743800.1"/>
    </source>
</evidence>
<dbReference type="AlphaFoldDB" id="A0A817FCP4"/>
<reference evidence="2" key="1">
    <citation type="submission" date="2021-02" db="EMBL/GenBank/DDBJ databases">
        <authorList>
            <person name="Bekaert M."/>
        </authorList>
    </citation>
    <scope>NUCLEOTIDE SEQUENCE</scope>
    <source>
        <strain evidence="2">IoA-00</strain>
    </source>
</reference>
<dbReference type="Proteomes" id="UP000675881">
    <property type="component" value="Unassembled WGS sequence"/>
</dbReference>
<evidence type="ECO:0000313" key="3">
    <source>
        <dbReference type="Proteomes" id="UP000675881"/>
    </source>
</evidence>
<sequence length="109" mass="12172">METNLHQVMVLLPLPHVLLSHHFTYIYAVLDVEYEIDFNVEEEVKDGAVLRVDGNIMTASNTVLKEALLLTLETKLPLPPPPAYGAPPAPLPTYVLIPSHYNRSISKIN</sequence>
<accession>A0A817FCP4</accession>
<feature type="signal peptide" evidence="1">
    <location>
        <begin position="1"/>
        <end position="20"/>
    </location>
</feature>
<name>A0A817FCP4_LEPSM</name>
<proteinExistence type="predicted"/>